<gene>
    <name evidence="2" type="ORF">N0392_12450</name>
</gene>
<evidence type="ECO:0000313" key="3">
    <source>
        <dbReference type="Proteomes" id="UP001076655"/>
    </source>
</evidence>
<sequence length="131" mass="14735">MHYVVISHLSLCLLVGCAEAGNKSHSELTIATKKTPDNRINNTTGKPGYMLAGRSKFEQDAEKSQNKLNEIFKAGLKESKNTGIDSDFSYKPNEFPSYTYGQYAAPEFVWNSEKQTYEVKPSARMTFTIRP</sequence>
<dbReference type="AlphaFoldDB" id="A0A9Q4CR77"/>
<name>A0A9Q4CR77_MORMO</name>
<protein>
    <recommendedName>
        <fullName evidence="4">Lipoprotein</fullName>
    </recommendedName>
</protein>
<feature type="signal peptide" evidence="1">
    <location>
        <begin position="1"/>
        <end position="20"/>
    </location>
</feature>
<keyword evidence="1" id="KW-0732">Signal</keyword>
<accession>A0A9Q4CR77</accession>
<evidence type="ECO:0000256" key="1">
    <source>
        <dbReference type="SAM" id="SignalP"/>
    </source>
</evidence>
<dbReference type="EMBL" id="JAPNMI010000006">
    <property type="protein sequence ID" value="MCY0790491.1"/>
    <property type="molecule type" value="Genomic_DNA"/>
</dbReference>
<proteinExistence type="predicted"/>
<evidence type="ECO:0008006" key="4">
    <source>
        <dbReference type="Google" id="ProtNLM"/>
    </source>
</evidence>
<comment type="caution">
    <text evidence="2">The sequence shown here is derived from an EMBL/GenBank/DDBJ whole genome shotgun (WGS) entry which is preliminary data.</text>
</comment>
<evidence type="ECO:0000313" key="2">
    <source>
        <dbReference type="EMBL" id="MCY0790491.1"/>
    </source>
</evidence>
<dbReference type="Proteomes" id="UP001076655">
    <property type="component" value="Unassembled WGS sequence"/>
</dbReference>
<feature type="chain" id="PRO_5040159624" description="Lipoprotein" evidence="1">
    <location>
        <begin position="21"/>
        <end position="131"/>
    </location>
</feature>
<organism evidence="2 3">
    <name type="scientific">Morganella morganii</name>
    <name type="common">Proteus morganii</name>
    <dbReference type="NCBI Taxonomy" id="582"/>
    <lineage>
        <taxon>Bacteria</taxon>
        <taxon>Pseudomonadati</taxon>
        <taxon>Pseudomonadota</taxon>
        <taxon>Gammaproteobacteria</taxon>
        <taxon>Enterobacterales</taxon>
        <taxon>Morganellaceae</taxon>
        <taxon>Morganella</taxon>
    </lineage>
</organism>
<reference evidence="2" key="1">
    <citation type="submission" date="2022-08" db="EMBL/GenBank/DDBJ databases">
        <authorList>
            <person name="Dale J.L."/>
        </authorList>
    </citation>
    <scope>NUCLEOTIDE SEQUENCE</scope>
    <source>
        <strain evidence="2">2022EL-00758</strain>
    </source>
</reference>
<dbReference type="RefSeq" id="WP_230061085.1">
    <property type="nucleotide sequence ID" value="NZ_BRRE01000005.1"/>
</dbReference>